<dbReference type="EMBL" id="BARU01026665">
    <property type="protein sequence ID" value="GAH65355.1"/>
    <property type="molecule type" value="Genomic_DNA"/>
</dbReference>
<comment type="caution">
    <text evidence="1">The sequence shown here is derived from an EMBL/GenBank/DDBJ whole genome shotgun (WGS) entry which is preliminary data.</text>
</comment>
<proteinExistence type="predicted"/>
<gene>
    <name evidence="1" type="ORF">S03H2_42801</name>
</gene>
<reference evidence="1" key="1">
    <citation type="journal article" date="2014" name="Front. Microbiol.">
        <title>High frequency of phylogenetically diverse reductive dehalogenase-homologous genes in deep subseafloor sedimentary metagenomes.</title>
        <authorList>
            <person name="Kawai M."/>
            <person name="Futagami T."/>
            <person name="Toyoda A."/>
            <person name="Takaki Y."/>
            <person name="Nishi S."/>
            <person name="Hori S."/>
            <person name="Arai W."/>
            <person name="Tsubouchi T."/>
            <person name="Morono Y."/>
            <person name="Uchiyama I."/>
            <person name="Ito T."/>
            <person name="Fujiyama A."/>
            <person name="Inagaki F."/>
            <person name="Takami H."/>
        </authorList>
    </citation>
    <scope>NUCLEOTIDE SEQUENCE</scope>
    <source>
        <strain evidence="1">Expedition CK06-06</strain>
    </source>
</reference>
<accession>X1I7T9</accession>
<sequence>MYAKKNVDTMIEQFKPMKPKKLEGEIPIDESKIYQMKIDGGNVVVDVELPTVNIIHARTVNGNIIWNIRSYRYPELVNEIRQGNVKNNCTYIGELTCLDKDGIGRLWLFGKRSHLENTF</sequence>
<dbReference type="AlphaFoldDB" id="X1I7T9"/>
<organism evidence="1">
    <name type="scientific">marine sediment metagenome</name>
    <dbReference type="NCBI Taxonomy" id="412755"/>
    <lineage>
        <taxon>unclassified sequences</taxon>
        <taxon>metagenomes</taxon>
        <taxon>ecological metagenomes</taxon>
    </lineage>
</organism>
<protein>
    <submittedName>
        <fullName evidence="1">Uncharacterized protein</fullName>
    </submittedName>
</protein>
<evidence type="ECO:0000313" key="1">
    <source>
        <dbReference type="EMBL" id="GAH65355.1"/>
    </source>
</evidence>
<feature type="non-terminal residue" evidence="1">
    <location>
        <position position="119"/>
    </location>
</feature>
<name>X1I7T9_9ZZZZ</name>